<feature type="domain" description="PKD" evidence="1">
    <location>
        <begin position="590"/>
        <end position="673"/>
    </location>
</feature>
<accession>A0A2V2N038</accession>
<gene>
    <name evidence="2" type="ORF">DK846_08160</name>
</gene>
<sequence length="907" mass="94876">MDGIRAIKPVLALVVLLCALIMSAAAVPPLPAEFYGTVTLQGSPVPAGTVLIAKVNDQVYGQYTLKEAGKYGGAGIFDDKLMVVASENDLKMGPLSINFYIGDTKADQVVPFESGKVQKLDLSTGGAPSGIVADFEGTPTSGVAPLTVKFTDKSTGNPTMWQWDFGDGPIPMDASCSGGSCNNIANPTHTYNSPGTYTVKLTASSQTAGSSVKEKVGYITVSGSGAGPKASFTADKRSGPNPLTVQFTDTSSGNPTMWFWDFGDGTNATLASPSHTYQRAGVFTVKLTSSNQQGTDTKIEKDFIAVTGDIPPPVAMFEATPVSGSAPLTVKFTDLSIGPPTGYYWDFGDATTSNEANPSHTYTGPGSYSVTLTVSNSGGTHTMKRDNYILVGGSPSGIVADFEGTPTSGTAPLTIKFTDKSTGNPTMWIWDFGDGVIPMDASCAGDSCNNIASPTHTYTAPGVYTVKLTASSQTGGVSTKTKEGYITVSQSGGVVADFEGSPTSGGAPLTVKFTDKSTGSPTMWIWDFGDGVIPMDASCAGDSCNNIASPTHTYTAPGVYTVKLTASSQTGGVSTKTKEGYITVSQSGSIIADFSGTPTSGIAPLTVQFSDRSIGGPIMWAWDFGDGGTDMVANPSHVYRNPGTYTVKLTASNTQSTNSVTKSGYITASRAGPGGTVKITYAPDRSQVYLNNQLQGETRFLQTFRIGNLPSGINQLRITKPGFTDYIKDVSVEAGKEIEVIADMKIKPTNNGIVSVYTYPAGSSVYVDGNLAGTGPLWLADVTPGVHSLRVTSPNYLDWNQQVNVIGGGSVTYVTAALYPSWWLPQYGYVMISSLPSGGLAYLDGVAQGNTPLTLSQVKPGVHTVRVELTGYQPFEQQVNVMEGRTAYVIAQMNQGGVIPMSAMSTS</sequence>
<dbReference type="SMART" id="SM00089">
    <property type="entry name" value="PKD"/>
    <property type="match status" value="6"/>
</dbReference>
<name>A0A2V2N038_9EURY</name>
<dbReference type="InterPro" id="IPR013783">
    <property type="entry name" value="Ig-like_fold"/>
</dbReference>
<dbReference type="PANTHER" id="PTHR36842">
    <property type="entry name" value="PROTEIN TOLB HOMOLOG"/>
    <property type="match status" value="1"/>
</dbReference>
<dbReference type="EMBL" id="QGMY01000007">
    <property type="protein sequence ID" value="PWR71960.1"/>
    <property type="molecule type" value="Genomic_DNA"/>
</dbReference>
<dbReference type="InterPro" id="IPR000601">
    <property type="entry name" value="PKD_dom"/>
</dbReference>
<feature type="domain" description="PKD" evidence="1">
    <location>
        <begin position="398"/>
        <end position="493"/>
    </location>
</feature>
<dbReference type="AlphaFoldDB" id="A0A2V2N038"/>
<dbReference type="Pfam" id="PF18911">
    <property type="entry name" value="PKD_4"/>
    <property type="match status" value="6"/>
</dbReference>
<dbReference type="Pfam" id="PF08308">
    <property type="entry name" value="PEGA"/>
    <property type="match status" value="3"/>
</dbReference>
<organism evidence="2 3">
    <name type="scientific">Methanospirillum lacunae</name>
    <dbReference type="NCBI Taxonomy" id="668570"/>
    <lineage>
        <taxon>Archaea</taxon>
        <taxon>Methanobacteriati</taxon>
        <taxon>Methanobacteriota</taxon>
        <taxon>Stenosarchaea group</taxon>
        <taxon>Methanomicrobia</taxon>
        <taxon>Methanomicrobiales</taxon>
        <taxon>Methanospirillaceae</taxon>
        <taxon>Methanospirillum</taxon>
    </lineage>
</organism>
<proteinExistence type="predicted"/>
<dbReference type="Proteomes" id="UP000245657">
    <property type="component" value="Unassembled WGS sequence"/>
</dbReference>
<dbReference type="Gene3D" id="2.60.40.10">
    <property type="entry name" value="Immunoglobulins"/>
    <property type="match status" value="6"/>
</dbReference>
<evidence type="ECO:0000313" key="3">
    <source>
        <dbReference type="Proteomes" id="UP000245657"/>
    </source>
</evidence>
<dbReference type="OrthoDB" id="103676at2157"/>
<reference evidence="2 3" key="1">
    <citation type="submission" date="2018-05" db="EMBL/GenBank/DDBJ databases">
        <title>Draft genome of Methanospirillum lacunae Ki8-1.</title>
        <authorList>
            <person name="Dueholm M.S."/>
            <person name="Nielsen P.H."/>
            <person name="Bakmann L.F."/>
            <person name="Otzen D.E."/>
        </authorList>
    </citation>
    <scope>NUCLEOTIDE SEQUENCE [LARGE SCALE GENOMIC DNA]</scope>
    <source>
        <strain evidence="2 3">Ki8-1</strain>
    </source>
</reference>
<feature type="domain" description="PKD" evidence="1">
    <location>
        <begin position="313"/>
        <end position="396"/>
    </location>
</feature>
<dbReference type="FunFam" id="2.60.40.10:FF:000270">
    <property type="entry name" value="Cell surface protein"/>
    <property type="match status" value="4"/>
</dbReference>
<evidence type="ECO:0000313" key="2">
    <source>
        <dbReference type="EMBL" id="PWR71960.1"/>
    </source>
</evidence>
<comment type="caution">
    <text evidence="2">The sequence shown here is derived from an EMBL/GenBank/DDBJ whole genome shotgun (WGS) entry which is preliminary data.</text>
</comment>
<feature type="domain" description="PKD" evidence="1">
    <location>
        <begin position="131"/>
        <end position="216"/>
    </location>
</feature>
<keyword evidence="3" id="KW-1185">Reference proteome</keyword>
<dbReference type="PANTHER" id="PTHR36842:SF1">
    <property type="entry name" value="PROTEIN TOLB"/>
    <property type="match status" value="1"/>
</dbReference>
<dbReference type="InterPro" id="IPR022409">
    <property type="entry name" value="PKD/Chitinase_dom"/>
</dbReference>
<evidence type="ECO:0000259" key="1">
    <source>
        <dbReference type="PROSITE" id="PS50093"/>
    </source>
</evidence>
<dbReference type="PROSITE" id="PS50093">
    <property type="entry name" value="PKD"/>
    <property type="match status" value="6"/>
</dbReference>
<dbReference type="InterPro" id="IPR035986">
    <property type="entry name" value="PKD_dom_sf"/>
</dbReference>
<dbReference type="GeneID" id="97548183"/>
<feature type="domain" description="PKD" evidence="1">
    <location>
        <begin position="494"/>
        <end position="589"/>
    </location>
</feature>
<dbReference type="RefSeq" id="WP_109968450.1">
    <property type="nucleotide sequence ID" value="NZ_CP176093.1"/>
</dbReference>
<protein>
    <recommendedName>
        <fullName evidence="1">PKD domain-containing protein</fullName>
    </recommendedName>
</protein>
<dbReference type="CDD" id="cd00146">
    <property type="entry name" value="PKD"/>
    <property type="match status" value="6"/>
</dbReference>
<dbReference type="SUPFAM" id="SSF49299">
    <property type="entry name" value="PKD domain"/>
    <property type="match status" value="6"/>
</dbReference>
<dbReference type="InterPro" id="IPR013229">
    <property type="entry name" value="PEGA"/>
</dbReference>
<feature type="domain" description="PKD" evidence="1">
    <location>
        <begin position="228"/>
        <end position="294"/>
    </location>
</feature>